<dbReference type="OrthoDB" id="2423964at2759"/>
<dbReference type="Gene3D" id="3.30.980.10">
    <property type="entry name" value="Threonyl-trna Synthetase, Chain A, domain 2"/>
    <property type="match status" value="1"/>
</dbReference>
<gene>
    <name evidence="16" type="ORF">RF11_00516</name>
</gene>
<dbReference type="InterPro" id="IPR002318">
    <property type="entry name" value="Ala-tRNA-lgiase_IIc"/>
</dbReference>
<keyword evidence="8 14" id="KW-0862">Zinc</keyword>
<keyword evidence="5 14" id="KW-0436">Ligase</keyword>
<dbReference type="InterPro" id="IPR045864">
    <property type="entry name" value="aa-tRNA-synth_II/BPL/LPL"/>
</dbReference>
<dbReference type="PANTHER" id="PTHR11777:SF9">
    <property type="entry name" value="ALANINE--TRNA LIGASE, CYTOPLASMIC"/>
    <property type="match status" value="1"/>
</dbReference>
<dbReference type="Gene3D" id="3.30.930.10">
    <property type="entry name" value="Bira Bifunctional Protein, Domain 2"/>
    <property type="match status" value="1"/>
</dbReference>
<dbReference type="Pfam" id="PF01411">
    <property type="entry name" value="tRNA-synt_2c"/>
    <property type="match status" value="1"/>
</dbReference>
<evidence type="ECO:0000313" key="16">
    <source>
        <dbReference type="EMBL" id="KII72104.1"/>
    </source>
</evidence>
<evidence type="ECO:0000256" key="6">
    <source>
        <dbReference type="ARBA" id="ARBA00022723"/>
    </source>
</evidence>
<keyword evidence="7 14" id="KW-0547">Nucleotide-binding</keyword>
<comment type="similarity">
    <text evidence="1">Belongs to the class-II aminoacyl-tRNA synthetase family. Alax-L subfamily.</text>
</comment>
<dbReference type="FunFam" id="3.30.930.10:FF:000011">
    <property type="entry name" value="Alanine--tRNA ligase, cytoplasmic"/>
    <property type="match status" value="1"/>
</dbReference>
<feature type="binding site" evidence="14">
    <location>
        <position position="721"/>
    </location>
    <ligand>
        <name>Zn(2+)</name>
        <dbReference type="ChEBI" id="CHEBI:29105"/>
    </ligand>
</feature>
<evidence type="ECO:0000256" key="4">
    <source>
        <dbReference type="ARBA" id="ARBA00022555"/>
    </source>
</evidence>
<comment type="catalytic activity">
    <reaction evidence="13 14">
        <text>tRNA(Ala) + L-alanine + ATP = L-alanyl-tRNA(Ala) + AMP + diphosphate</text>
        <dbReference type="Rhea" id="RHEA:12540"/>
        <dbReference type="Rhea" id="RHEA-COMP:9657"/>
        <dbReference type="Rhea" id="RHEA-COMP:9923"/>
        <dbReference type="ChEBI" id="CHEBI:30616"/>
        <dbReference type="ChEBI" id="CHEBI:33019"/>
        <dbReference type="ChEBI" id="CHEBI:57972"/>
        <dbReference type="ChEBI" id="CHEBI:78442"/>
        <dbReference type="ChEBI" id="CHEBI:78497"/>
        <dbReference type="ChEBI" id="CHEBI:456215"/>
        <dbReference type="EC" id="6.1.1.7"/>
    </reaction>
</comment>
<dbReference type="SUPFAM" id="SSF50447">
    <property type="entry name" value="Translation proteins"/>
    <property type="match status" value="1"/>
</dbReference>
<dbReference type="SMART" id="SM00863">
    <property type="entry name" value="tRNA_SAD"/>
    <property type="match status" value="1"/>
</dbReference>
<evidence type="ECO:0000313" key="17">
    <source>
        <dbReference type="Proteomes" id="UP000031668"/>
    </source>
</evidence>
<comment type="caution">
    <text evidence="16">The sequence shown here is derived from an EMBL/GenBank/DDBJ whole genome shotgun (WGS) entry which is preliminary data.</text>
</comment>
<evidence type="ECO:0000256" key="2">
    <source>
        <dbReference type="ARBA" id="ARBA00013168"/>
    </source>
</evidence>
<evidence type="ECO:0000256" key="14">
    <source>
        <dbReference type="HAMAP-Rule" id="MF_03133"/>
    </source>
</evidence>
<dbReference type="GO" id="GO:0000049">
    <property type="term" value="F:tRNA binding"/>
    <property type="evidence" value="ECO:0007669"/>
    <property type="project" value="UniProtKB-KW"/>
</dbReference>
<evidence type="ECO:0000256" key="10">
    <source>
        <dbReference type="ARBA" id="ARBA00022884"/>
    </source>
</evidence>
<keyword evidence="12 14" id="KW-0030">Aminoacyl-tRNA synthetase</keyword>
<dbReference type="InterPro" id="IPR023033">
    <property type="entry name" value="Ala_tRNA_ligase_euk/bac"/>
</dbReference>
<dbReference type="SUPFAM" id="SSF55186">
    <property type="entry name" value="ThrRS/AlaRS common domain"/>
    <property type="match status" value="1"/>
</dbReference>
<feature type="binding site" evidence="14">
    <location>
        <position position="609"/>
    </location>
    <ligand>
        <name>Zn(2+)</name>
        <dbReference type="ChEBI" id="CHEBI:29105"/>
    </ligand>
</feature>
<dbReference type="InterPro" id="IPR018164">
    <property type="entry name" value="Ala-tRNA-synth_IIc_N"/>
</dbReference>
<evidence type="ECO:0000256" key="12">
    <source>
        <dbReference type="ARBA" id="ARBA00023146"/>
    </source>
</evidence>
<accession>A0A0C2J2P9</accession>
<comment type="subunit">
    <text evidence="14">Monomer.</text>
</comment>
<dbReference type="CDD" id="cd00673">
    <property type="entry name" value="AlaRS_core"/>
    <property type="match status" value="1"/>
</dbReference>
<keyword evidence="17" id="KW-1185">Reference proteome</keyword>
<dbReference type="InterPro" id="IPR012947">
    <property type="entry name" value="tRNA_SAD"/>
</dbReference>
<dbReference type="SUPFAM" id="SSF101353">
    <property type="entry name" value="Putative anticodon-binding domain of alanyl-tRNA synthetase (AlaRS)"/>
    <property type="match status" value="1"/>
</dbReference>
<dbReference type="GO" id="GO:0006419">
    <property type="term" value="P:alanyl-tRNA aminoacylation"/>
    <property type="evidence" value="ECO:0007669"/>
    <property type="project" value="InterPro"/>
</dbReference>
<dbReference type="GO" id="GO:0005524">
    <property type="term" value="F:ATP binding"/>
    <property type="evidence" value="ECO:0007669"/>
    <property type="project" value="UniProtKB-UniRule"/>
</dbReference>
<dbReference type="GO" id="GO:0005739">
    <property type="term" value="C:mitochondrion"/>
    <property type="evidence" value="ECO:0007669"/>
    <property type="project" value="TreeGrafter"/>
</dbReference>
<dbReference type="FunFam" id="3.30.980.10:FF:000004">
    <property type="entry name" value="Alanine--tRNA ligase, cytoplasmic"/>
    <property type="match status" value="1"/>
</dbReference>
<dbReference type="InterPro" id="IPR018163">
    <property type="entry name" value="Thr/Ala-tRNA-synth_IIc_edit"/>
</dbReference>
<dbReference type="SUPFAM" id="SSF55681">
    <property type="entry name" value="Class II aaRS and biotin synthetases"/>
    <property type="match status" value="1"/>
</dbReference>
<dbReference type="GO" id="GO:0002161">
    <property type="term" value="F:aminoacyl-tRNA deacylase activity"/>
    <property type="evidence" value="ECO:0007669"/>
    <property type="project" value="TreeGrafter"/>
</dbReference>
<name>A0A0C2J2P9_THEKT</name>
<protein>
    <recommendedName>
        <fullName evidence="3">Alanine--tRNA ligase</fullName>
        <ecNumber evidence="2">6.1.1.7</ecNumber>
    </recommendedName>
</protein>
<dbReference type="PANTHER" id="PTHR11777">
    <property type="entry name" value="ALANYL-TRNA SYNTHETASE"/>
    <property type="match status" value="1"/>
</dbReference>
<keyword evidence="9 14" id="KW-0067">ATP-binding</keyword>
<dbReference type="PROSITE" id="PS50860">
    <property type="entry name" value="AA_TRNA_LIGASE_II_ALA"/>
    <property type="match status" value="1"/>
</dbReference>
<dbReference type="Proteomes" id="UP000031668">
    <property type="component" value="Unassembled WGS sequence"/>
</dbReference>
<dbReference type="HAMAP" id="MF_00036_B">
    <property type="entry name" value="Ala_tRNA_synth_B"/>
    <property type="match status" value="1"/>
</dbReference>
<comment type="cofactor">
    <cofactor evidence="14">
        <name>Zn(2+)</name>
        <dbReference type="ChEBI" id="CHEBI:29105"/>
    </cofactor>
    <text evidence="14">Binds 1 zinc ion per subunit.</text>
</comment>
<proteinExistence type="inferred from homology"/>
<dbReference type="NCBIfam" id="TIGR00344">
    <property type="entry name" value="alaS"/>
    <property type="match status" value="1"/>
</dbReference>
<dbReference type="InterPro" id="IPR050058">
    <property type="entry name" value="Ala-tRNA_ligase"/>
</dbReference>
<evidence type="ECO:0000256" key="13">
    <source>
        <dbReference type="ARBA" id="ARBA00048300"/>
    </source>
</evidence>
<dbReference type="InterPro" id="IPR018165">
    <property type="entry name" value="Ala-tRNA-synth_IIc_core"/>
</dbReference>
<dbReference type="EC" id="6.1.1.7" evidence="2"/>
<comment type="domain">
    <text evidence="14">Consists of three domains; the N-terminal catalytic domain, the editing domain and the C-terminal C-Ala domain. The editing domain removes incorrectly charged amino acids, while the C-Ala domain, along with tRNA(Ala), serves as a bridge to cooperatively bring together the editing and aminoacylation centers thus stimulating deacylation of misacylated tRNAs.</text>
</comment>
<dbReference type="GO" id="GO:0004813">
    <property type="term" value="F:alanine-tRNA ligase activity"/>
    <property type="evidence" value="ECO:0007669"/>
    <property type="project" value="UniProtKB-UniRule"/>
</dbReference>
<organism evidence="16 17">
    <name type="scientific">Thelohanellus kitauei</name>
    <name type="common">Myxosporean</name>
    <dbReference type="NCBI Taxonomy" id="669202"/>
    <lineage>
        <taxon>Eukaryota</taxon>
        <taxon>Metazoa</taxon>
        <taxon>Cnidaria</taxon>
        <taxon>Myxozoa</taxon>
        <taxon>Myxosporea</taxon>
        <taxon>Bivalvulida</taxon>
        <taxon>Platysporina</taxon>
        <taxon>Myxobolidae</taxon>
        <taxon>Thelohanellus</taxon>
    </lineage>
</organism>
<evidence type="ECO:0000256" key="5">
    <source>
        <dbReference type="ARBA" id="ARBA00022598"/>
    </source>
</evidence>
<evidence type="ECO:0000256" key="1">
    <source>
        <dbReference type="ARBA" id="ARBA00008429"/>
    </source>
</evidence>
<feature type="binding site" evidence="14">
    <location>
        <position position="725"/>
    </location>
    <ligand>
        <name>Zn(2+)</name>
        <dbReference type="ChEBI" id="CHEBI:29105"/>
    </ligand>
</feature>
<evidence type="ECO:0000256" key="11">
    <source>
        <dbReference type="ARBA" id="ARBA00022917"/>
    </source>
</evidence>
<dbReference type="OMA" id="LTCLEIW"/>
<keyword evidence="11 14" id="KW-0648">Protein biosynthesis</keyword>
<feature type="domain" description="Alanyl-transfer RNA synthetases family profile" evidence="15">
    <location>
        <begin position="8"/>
        <end position="764"/>
    </location>
</feature>
<dbReference type="Pfam" id="PF07973">
    <property type="entry name" value="tRNA_SAD"/>
    <property type="match status" value="1"/>
</dbReference>
<dbReference type="InterPro" id="IPR018162">
    <property type="entry name" value="Ala-tRNA-ligase_IIc_anticod-bd"/>
</dbReference>
<feature type="binding site" evidence="14">
    <location>
        <position position="605"/>
    </location>
    <ligand>
        <name>Zn(2+)</name>
        <dbReference type="ChEBI" id="CHEBI:29105"/>
    </ligand>
</feature>
<evidence type="ECO:0000256" key="8">
    <source>
        <dbReference type="ARBA" id="ARBA00022833"/>
    </source>
</evidence>
<evidence type="ECO:0000256" key="3">
    <source>
        <dbReference type="ARBA" id="ARBA00017959"/>
    </source>
</evidence>
<evidence type="ECO:0000256" key="7">
    <source>
        <dbReference type="ARBA" id="ARBA00022741"/>
    </source>
</evidence>
<dbReference type="AlphaFoldDB" id="A0A0C2J2P9"/>
<keyword evidence="4 14" id="KW-0820">tRNA-binding</keyword>
<sequence length="965" mass="109305">MENSSRNLSSRDVRRDFIDYFVQRQHVNVPSSPTLPHDDPTLLFTNAGMNQFKNIFLGLINPESTFGKLKRACNSQKCIRAGGKHNDLDDVGKDVYHHTFFEMLGNWSFNDYFKKDAIHFAWDLLTRVWNLPKDRFYVTYFQGTADVPADEESHKEWLACGLQKDRILPFGMKDNFWEMGDTGPCGPCSEIHFDRIGNRDASSLVNRDDPNVIEIWNLVFIQYNREQDGSLVKLPTCHVDTGMGFERIVSVLQNKTSNYDTDVFEPYFVAIQKLTGMPSYQNLVGPNDPEGINMAYRVIADHIRTLTISISDGCRPSSVGRGYVVRRILRRAIRFAQEKLNMPKGLLSSLVDVARDQLGDVFPEVKDNCELVKSIIDQEERQFLTTLSKGRTQLNKAFSSSTNSVISGKVGWLLYETYGFPIDLTQLMAQERGFTVDIEEYEQEKQKAQVLSQKSSTFKGVVATVGVQDIEKLKEMQIKVTDTSAKYEIEYCPGVNYNPETDSYIFGDIESVIKAIKVGEELVENVIDGPCCIFLEKTNFYAEEGGQQADRGLILAKEGRLLVQDVQVYAGYVGHLGEANGSISVGDKVKCKIEHDRRILLMMNHTSTHLLNFALRKTIGQTDQRGSLVSPEKLRFDFQFDRPLKDEEIVAIDSQINEMIISRLEIDTGVMDLSEAKKIGGIRAVFGETYPDVVRVVTVGIAASEILKVENPGITYSIELCGGLHVVNTSHIRKFVTVSEEGIGKGLRRVVCLTGEEATRAHLLEANWRLIVEQIERNDAVTTEFDRRKTLDVVSVISNYVEKLSKEVLSLPAKNEIKKRLNDLKLKLSRSCDKQDEILIKSISEDLMKLAIETKTKFVVIKTLPQIHSTRSLEAVCKGKNFPFFMMCQDDKQKICFVCSVPKNNKEISAKNWSQYVCEQVGAKSHGNDLVCRGSISEDVDMERLKKFAKEYIVNQNNEQFVIYN</sequence>
<keyword evidence="6 14" id="KW-0479">Metal-binding</keyword>
<evidence type="ECO:0000256" key="9">
    <source>
        <dbReference type="ARBA" id="ARBA00022840"/>
    </source>
</evidence>
<dbReference type="GO" id="GO:0008270">
    <property type="term" value="F:zinc ion binding"/>
    <property type="evidence" value="ECO:0007669"/>
    <property type="project" value="UniProtKB-UniRule"/>
</dbReference>
<keyword evidence="10 14" id="KW-0694">RNA-binding</keyword>
<evidence type="ECO:0000259" key="15">
    <source>
        <dbReference type="PROSITE" id="PS50860"/>
    </source>
</evidence>
<dbReference type="EMBL" id="JWZT01001390">
    <property type="protein sequence ID" value="KII72104.1"/>
    <property type="molecule type" value="Genomic_DNA"/>
</dbReference>
<dbReference type="InterPro" id="IPR009000">
    <property type="entry name" value="Transl_B-barrel_sf"/>
</dbReference>
<dbReference type="Gene3D" id="2.40.30.130">
    <property type="match status" value="1"/>
</dbReference>
<dbReference type="PRINTS" id="PR00980">
    <property type="entry name" value="TRNASYNTHALA"/>
</dbReference>
<comment type="function">
    <text evidence="14">Catalyzes the attachment of alanine to tRNA(Ala) in a two-step reaction: alanine is first activated by ATP to form Ala-AMP and then transferred to the acceptor end of tRNA(Ala). Also edits incorrectly charged tRNA(Ala) via its editing domain.</text>
</comment>
<reference evidence="16 17" key="1">
    <citation type="journal article" date="2014" name="Genome Biol. Evol.">
        <title>The genome of the myxosporean Thelohanellus kitauei shows adaptations to nutrient acquisition within its fish host.</title>
        <authorList>
            <person name="Yang Y."/>
            <person name="Xiong J."/>
            <person name="Zhou Z."/>
            <person name="Huo F."/>
            <person name="Miao W."/>
            <person name="Ran C."/>
            <person name="Liu Y."/>
            <person name="Zhang J."/>
            <person name="Feng J."/>
            <person name="Wang M."/>
            <person name="Wang M."/>
            <person name="Wang L."/>
            <person name="Yao B."/>
        </authorList>
    </citation>
    <scope>NUCLEOTIDE SEQUENCE [LARGE SCALE GENOMIC DNA]</scope>
    <source>
        <strain evidence="16">Wuqing</strain>
    </source>
</reference>